<dbReference type="PATRIC" id="fig|1121477.3.peg.4130"/>
<organism evidence="1 2">
    <name type="scientific">Devosia limi DSM 17137</name>
    <dbReference type="NCBI Taxonomy" id="1121477"/>
    <lineage>
        <taxon>Bacteria</taxon>
        <taxon>Pseudomonadati</taxon>
        <taxon>Pseudomonadota</taxon>
        <taxon>Alphaproteobacteria</taxon>
        <taxon>Hyphomicrobiales</taxon>
        <taxon>Devosiaceae</taxon>
        <taxon>Devosia</taxon>
    </lineage>
</organism>
<evidence type="ECO:0000313" key="1">
    <source>
        <dbReference type="EMBL" id="KKB82824.1"/>
    </source>
</evidence>
<comment type="caution">
    <text evidence="1">The sequence shown here is derived from an EMBL/GenBank/DDBJ whole genome shotgun (WGS) entry which is preliminary data.</text>
</comment>
<sequence length="79" mass="8658">MPATAVECPEDGPAHLEAEIERFVGAPRFVQLDPDYFTQAIGPAGLPQPPCPVSTIDRPISLETQLMFTIITIQPRQAR</sequence>
<protein>
    <submittedName>
        <fullName evidence="1">Uncharacterized protein</fullName>
    </submittedName>
</protein>
<dbReference type="Proteomes" id="UP000033608">
    <property type="component" value="Unassembled WGS sequence"/>
</dbReference>
<name>A0A0F5LKU8_9HYPH</name>
<dbReference type="EMBL" id="LAJF01000091">
    <property type="protein sequence ID" value="KKB82824.1"/>
    <property type="molecule type" value="Genomic_DNA"/>
</dbReference>
<reference evidence="1 2" key="1">
    <citation type="submission" date="2015-03" db="EMBL/GenBank/DDBJ databases">
        <authorList>
            <person name="Hassan Y.I."/>
            <person name="Lepp D."/>
            <person name="Zhou T."/>
        </authorList>
    </citation>
    <scope>NUCLEOTIDE SEQUENCE [LARGE SCALE GENOMIC DNA]</scope>
    <source>
        <strain evidence="1 2">DSM 17137</strain>
    </source>
</reference>
<dbReference type="AlphaFoldDB" id="A0A0F5LKU8"/>
<proteinExistence type="predicted"/>
<keyword evidence="2" id="KW-1185">Reference proteome</keyword>
<accession>A0A0F5LKU8</accession>
<gene>
    <name evidence="1" type="ORF">VW29_14795</name>
</gene>
<evidence type="ECO:0000313" key="2">
    <source>
        <dbReference type="Proteomes" id="UP000033608"/>
    </source>
</evidence>